<dbReference type="Proteomes" id="UP000467840">
    <property type="component" value="Chromosome 13"/>
</dbReference>
<organism evidence="2 3">
    <name type="scientific">Hevea brasiliensis</name>
    <name type="common">Para rubber tree</name>
    <name type="synonym">Siphonia brasiliensis</name>
    <dbReference type="NCBI Taxonomy" id="3981"/>
    <lineage>
        <taxon>Eukaryota</taxon>
        <taxon>Viridiplantae</taxon>
        <taxon>Streptophyta</taxon>
        <taxon>Embryophyta</taxon>
        <taxon>Tracheophyta</taxon>
        <taxon>Spermatophyta</taxon>
        <taxon>Magnoliopsida</taxon>
        <taxon>eudicotyledons</taxon>
        <taxon>Gunneridae</taxon>
        <taxon>Pentapetalae</taxon>
        <taxon>rosids</taxon>
        <taxon>fabids</taxon>
        <taxon>Malpighiales</taxon>
        <taxon>Euphorbiaceae</taxon>
        <taxon>Crotonoideae</taxon>
        <taxon>Micrandreae</taxon>
        <taxon>Hevea</taxon>
    </lineage>
</organism>
<gene>
    <name evidence="2" type="ORF">GH714_010108</name>
</gene>
<name>A0A6A6KV86_HEVBR</name>
<evidence type="ECO:0000256" key="1">
    <source>
        <dbReference type="SAM" id="MobiDB-lite"/>
    </source>
</evidence>
<dbReference type="EMBL" id="JAAGAX010000014">
    <property type="protein sequence ID" value="KAF2292095.1"/>
    <property type="molecule type" value="Genomic_DNA"/>
</dbReference>
<evidence type="ECO:0000313" key="3">
    <source>
        <dbReference type="Proteomes" id="UP000467840"/>
    </source>
</evidence>
<dbReference type="AlphaFoldDB" id="A0A6A6KV86"/>
<comment type="caution">
    <text evidence="2">The sequence shown here is derived from an EMBL/GenBank/DDBJ whole genome shotgun (WGS) entry which is preliminary data.</text>
</comment>
<feature type="region of interest" description="Disordered" evidence="1">
    <location>
        <begin position="1"/>
        <end position="23"/>
    </location>
</feature>
<sequence length="139" mass="15847">MSILQDSLATEEENSELNSQSPEGVIENEKSMGNFAAFTNELMKIQWDYGKINDAKNGRQKLELDMGLHDCFAVEKSHQFLAAGDAILSFTSNGIVSLKEQEWEIWRRKRRKVKTSDGIMILKEKHGKSGEEKERKLTV</sequence>
<reference evidence="2 3" key="1">
    <citation type="journal article" date="2020" name="Mol. Plant">
        <title>The Chromosome-Based Rubber Tree Genome Provides New Insights into Spurge Genome Evolution and Rubber Biosynthesis.</title>
        <authorList>
            <person name="Liu J."/>
            <person name="Shi C."/>
            <person name="Shi C.C."/>
            <person name="Li W."/>
            <person name="Zhang Q.J."/>
            <person name="Zhang Y."/>
            <person name="Li K."/>
            <person name="Lu H.F."/>
            <person name="Shi C."/>
            <person name="Zhu S.T."/>
            <person name="Xiao Z.Y."/>
            <person name="Nan H."/>
            <person name="Yue Y."/>
            <person name="Zhu X.G."/>
            <person name="Wu Y."/>
            <person name="Hong X.N."/>
            <person name="Fan G.Y."/>
            <person name="Tong Y."/>
            <person name="Zhang D."/>
            <person name="Mao C.L."/>
            <person name="Liu Y.L."/>
            <person name="Hao S.J."/>
            <person name="Liu W.Q."/>
            <person name="Lv M.Q."/>
            <person name="Zhang H.B."/>
            <person name="Liu Y."/>
            <person name="Hu-Tang G.R."/>
            <person name="Wang J.P."/>
            <person name="Wang J.H."/>
            <person name="Sun Y.H."/>
            <person name="Ni S.B."/>
            <person name="Chen W.B."/>
            <person name="Zhang X.C."/>
            <person name="Jiao Y.N."/>
            <person name="Eichler E.E."/>
            <person name="Li G.H."/>
            <person name="Liu X."/>
            <person name="Gao L.Z."/>
        </authorList>
    </citation>
    <scope>NUCLEOTIDE SEQUENCE [LARGE SCALE GENOMIC DNA]</scope>
    <source>
        <strain evidence="3">cv. GT1</strain>
        <tissue evidence="2">Leaf</tissue>
    </source>
</reference>
<protein>
    <submittedName>
        <fullName evidence="2">Uncharacterized protein</fullName>
    </submittedName>
</protein>
<proteinExistence type="predicted"/>
<keyword evidence="3" id="KW-1185">Reference proteome</keyword>
<accession>A0A6A6KV86</accession>
<evidence type="ECO:0000313" key="2">
    <source>
        <dbReference type="EMBL" id="KAF2292095.1"/>
    </source>
</evidence>